<name>A0A067PQ42_9AGAM</name>
<dbReference type="HOGENOM" id="CLU_1806434_0_0_1"/>
<organism evidence="1 2">
    <name type="scientific">Jaapia argillacea MUCL 33604</name>
    <dbReference type="NCBI Taxonomy" id="933084"/>
    <lineage>
        <taxon>Eukaryota</taxon>
        <taxon>Fungi</taxon>
        <taxon>Dikarya</taxon>
        <taxon>Basidiomycota</taxon>
        <taxon>Agaricomycotina</taxon>
        <taxon>Agaricomycetes</taxon>
        <taxon>Agaricomycetidae</taxon>
        <taxon>Jaapiales</taxon>
        <taxon>Jaapiaceae</taxon>
        <taxon>Jaapia</taxon>
    </lineage>
</organism>
<accession>A0A067PQ42</accession>
<keyword evidence="2" id="KW-1185">Reference proteome</keyword>
<dbReference type="InParanoid" id="A0A067PQ42"/>
<protein>
    <recommendedName>
        <fullName evidence="3">F-box domain-containing protein</fullName>
    </recommendedName>
</protein>
<sequence length="143" mass="15963">MLPQDTVTPSEVPVELPVEIVFQILEWGVRVSHKFSLSASLVCKETRRLALPHVFKTLFIRDADRVISNHHFLPYPSLVQNIWFDPPTQDENMRSDPKTPFPPSSGRLNITHLAVCNTASLAAIDCDPSSTLDLTPTSALFVL</sequence>
<dbReference type="AlphaFoldDB" id="A0A067PQ42"/>
<dbReference type="Proteomes" id="UP000027265">
    <property type="component" value="Unassembled WGS sequence"/>
</dbReference>
<proteinExistence type="predicted"/>
<reference evidence="2" key="1">
    <citation type="journal article" date="2014" name="Proc. Natl. Acad. Sci. U.S.A.">
        <title>Extensive sampling of basidiomycete genomes demonstrates inadequacy of the white-rot/brown-rot paradigm for wood decay fungi.</title>
        <authorList>
            <person name="Riley R."/>
            <person name="Salamov A.A."/>
            <person name="Brown D.W."/>
            <person name="Nagy L.G."/>
            <person name="Floudas D."/>
            <person name="Held B.W."/>
            <person name="Levasseur A."/>
            <person name="Lombard V."/>
            <person name="Morin E."/>
            <person name="Otillar R."/>
            <person name="Lindquist E.A."/>
            <person name="Sun H."/>
            <person name="LaButti K.M."/>
            <person name="Schmutz J."/>
            <person name="Jabbour D."/>
            <person name="Luo H."/>
            <person name="Baker S.E."/>
            <person name="Pisabarro A.G."/>
            <person name="Walton J.D."/>
            <person name="Blanchette R.A."/>
            <person name="Henrissat B."/>
            <person name="Martin F."/>
            <person name="Cullen D."/>
            <person name="Hibbett D.S."/>
            <person name="Grigoriev I.V."/>
        </authorList>
    </citation>
    <scope>NUCLEOTIDE SEQUENCE [LARGE SCALE GENOMIC DNA]</scope>
    <source>
        <strain evidence="2">MUCL 33604</strain>
    </source>
</reference>
<evidence type="ECO:0000313" key="1">
    <source>
        <dbReference type="EMBL" id="KDQ55920.1"/>
    </source>
</evidence>
<evidence type="ECO:0008006" key="3">
    <source>
        <dbReference type="Google" id="ProtNLM"/>
    </source>
</evidence>
<dbReference type="EMBL" id="KL197723">
    <property type="protein sequence ID" value="KDQ55920.1"/>
    <property type="molecule type" value="Genomic_DNA"/>
</dbReference>
<gene>
    <name evidence="1" type="ORF">JAAARDRAFT_36694</name>
</gene>
<evidence type="ECO:0000313" key="2">
    <source>
        <dbReference type="Proteomes" id="UP000027265"/>
    </source>
</evidence>